<evidence type="ECO:0000256" key="1">
    <source>
        <dbReference type="ARBA" id="ARBA00022741"/>
    </source>
</evidence>
<evidence type="ECO:0000313" key="6">
    <source>
        <dbReference type="WBParaSite" id="PDA_v2.g12334.t1"/>
    </source>
</evidence>
<reference evidence="6" key="1">
    <citation type="submission" date="2022-11" db="UniProtKB">
        <authorList>
            <consortium name="WormBaseParasite"/>
        </authorList>
    </citation>
    <scope>IDENTIFICATION</scope>
</reference>
<sequence length="420" mass="48162">MNSKLSTSEDRAVQIIKLESNAEFRAKKSVLLEIYNDERVADLPLVVVCIAGAARKGKSFILNFFLDYLNHMEKHPTETWVLNDNTKLTGFEFQEGEDPTTMGIWAWSHVFVIEQENGRKICFTLIDSQGTFDKNTGFKTCSTIFALTCTFSSIMCFNVFTDLQEDKLSTLAVFVEHAKRIFDNLGGGSGKVFQDLAIIVRDFCHKKYLDDKNGGQKYVENSLGIVKVDELQSTRDGLNESYERLFGFIFPNPGKKVSMEKTTAVQDIDPEFVERAKEMVEKLLSQAEAKSIGPTVLRSKNMTDYILQNVKCFNENQEFAPQAVQIVNRNLMINLEVSRAVETYNKNMDEAFLNRKTGFEERTLDDIHNETFAKISQDVENHIKNKEILAEVMDKFGEHMTQSFFKYYEKNELLVEVRVY</sequence>
<accession>A0A914P4T1</accession>
<evidence type="ECO:0000313" key="5">
    <source>
        <dbReference type="Proteomes" id="UP000887578"/>
    </source>
</evidence>
<keyword evidence="2" id="KW-0342">GTP-binding</keyword>
<evidence type="ECO:0000259" key="4">
    <source>
        <dbReference type="PROSITE" id="PS51715"/>
    </source>
</evidence>
<dbReference type="GO" id="GO:0003924">
    <property type="term" value="F:GTPase activity"/>
    <property type="evidence" value="ECO:0007669"/>
    <property type="project" value="InterPro"/>
</dbReference>
<dbReference type="Pfam" id="PF02263">
    <property type="entry name" value="GBP"/>
    <property type="match status" value="1"/>
</dbReference>
<comment type="similarity">
    <text evidence="3">Belongs to the TRAFAC class dynamin-like GTPase superfamily. GB1/RHD3 GTPase family.</text>
</comment>
<proteinExistence type="inferred from homology"/>
<dbReference type="AlphaFoldDB" id="A0A914P4T1"/>
<dbReference type="Proteomes" id="UP000887578">
    <property type="component" value="Unplaced"/>
</dbReference>
<keyword evidence="5" id="KW-1185">Reference proteome</keyword>
<name>A0A914P4T1_9BILA</name>
<dbReference type="Gene3D" id="3.40.50.300">
    <property type="entry name" value="P-loop containing nucleotide triphosphate hydrolases"/>
    <property type="match status" value="1"/>
</dbReference>
<dbReference type="InterPro" id="IPR027417">
    <property type="entry name" value="P-loop_NTPase"/>
</dbReference>
<protein>
    <submittedName>
        <fullName evidence="6">GB1/RHD3-type G domain-containing protein</fullName>
    </submittedName>
</protein>
<evidence type="ECO:0000256" key="3">
    <source>
        <dbReference type="PROSITE-ProRule" id="PRU01052"/>
    </source>
</evidence>
<dbReference type="SUPFAM" id="SSF52540">
    <property type="entry name" value="P-loop containing nucleoside triphosphate hydrolases"/>
    <property type="match status" value="1"/>
</dbReference>
<dbReference type="InterPro" id="IPR015894">
    <property type="entry name" value="Guanylate-bd_N"/>
</dbReference>
<feature type="domain" description="GB1/RHD3-type G" evidence="4">
    <location>
        <begin position="42"/>
        <end position="311"/>
    </location>
</feature>
<dbReference type="PROSITE" id="PS51715">
    <property type="entry name" value="G_GB1_RHD3"/>
    <property type="match status" value="1"/>
</dbReference>
<dbReference type="PANTHER" id="PTHR10751">
    <property type="entry name" value="GUANYLATE BINDING PROTEIN"/>
    <property type="match status" value="1"/>
</dbReference>
<dbReference type="InterPro" id="IPR030386">
    <property type="entry name" value="G_GB1_RHD3_dom"/>
</dbReference>
<organism evidence="5 6">
    <name type="scientific">Panagrolaimus davidi</name>
    <dbReference type="NCBI Taxonomy" id="227884"/>
    <lineage>
        <taxon>Eukaryota</taxon>
        <taxon>Metazoa</taxon>
        <taxon>Ecdysozoa</taxon>
        <taxon>Nematoda</taxon>
        <taxon>Chromadorea</taxon>
        <taxon>Rhabditida</taxon>
        <taxon>Tylenchina</taxon>
        <taxon>Panagrolaimomorpha</taxon>
        <taxon>Panagrolaimoidea</taxon>
        <taxon>Panagrolaimidae</taxon>
        <taxon>Panagrolaimus</taxon>
    </lineage>
</organism>
<dbReference type="GO" id="GO:0005525">
    <property type="term" value="F:GTP binding"/>
    <property type="evidence" value="ECO:0007669"/>
    <property type="project" value="UniProtKB-KW"/>
</dbReference>
<dbReference type="WBParaSite" id="PDA_v2.g12334.t1">
    <property type="protein sequence ID" value="PDA_v2.g12334.t1"/>
    <property type="gene ID" value="PDA_v2.g12334"/>
</dbReference>
<keyword evidence="1" id="KW-0547">Nucleotide-binding</keyword>
<evidence type="ECO:0000256" key="2">
    <source>
        <dbReference type="ARBA" id="ARBA00023134"/>
    </source>
</evidence>